<gene>
    <name evidence="3" type="ORF">KP509_01G130200</name>
</gene>
<organism evidence="3 4">
    <name type="scientific">Ceratopteris richardii</name>
    <name type="common">Triangle waterfern</name>
    <dbReference type="NCBI Taxonomy" id="49495"/>
    <lineage>
        <taxon>Eukaryota</taxon>
        <taxon>Viridiplantae</taxon>
        <taxon>Streptophyta</taxon>
        <taxon>Embryophyta</taxon>
        <taxon>Tracheophyta</taxon>
        <taxon>Polypodiopsida</taxon>
        <taxon>Polypodiidae</taxon>
        <taxon>Polypodiales</taxon>
        <taxon>Pteridineae</taxon>
        <taxon>Pteridaceae</taxon>
        <taxon>Parkerioideae</taxon>
        <taxon>Ceratopteris</taxon>
    </lineage>
</organism>
<evidence type="ECO:0000313" key="4">
    <source>
        <dbReference type="Proteomes" id="UP000825935"/>
    </source>
</evidence>
<dbReference type="AlphaFoldDB" id="A0A8T2VR94"/>
<keyword evidence="1" id="KW-0472">Membrane</keyword>
<dbReference type="Gene3D" id="1.20.144.10">
    <property type="entry name" value="Phosphatidic acid phosphatase type 2/haloperoxidase"/>
    <property type="match status" value="1"/>
</dbReference>
<dbReference type="InterPro" id="IPR000326">
    <property type="entry name" value="PAP2/HPO"/>
</dbReference>
<keyword evidence="1" id="KW-0812">Transmembrane</keyword>
<dbReference type="SMART" id="SM00014">
    <property type="entry name" value="acidPPc"/>
    <property type="match status" value="1"/>
</dbReference>
<protein>
    <recommendedName>
        <fullName evidence="2">Phosphatidic acid phosphatase type 2/haloperoxidase domain-containing protein</fullName>
    </recommendedName>
</protein>
<feature type="domain" description="Phosphatidic acid phosphatase type 2/haloperoxidase" evidence="2">
    <location>
        <begin position="111"/>
        <end position="247"/>
    </location>
</feature>
<dbReference type="OrthoDB" id="10266771at2759"/>
<dbReference type="EMBL" id="CM035406">
    <property type="protein sequence ID" value="KAH7447973.1"/>
    <property type="molecule type" value="Genomic_DNA"/>
</dbReference>
<dbReference type="Proteomes" id="UP000825935">
    <property type="component" value="Chromosome 1"/>
</dbReference>
<name>A0A8T2VR94_CERRI</name>
<dbReference type="SUPFAM" id="SSF48317">
    <property type="entry name" value="Acid phosphatase/Vanadium-dependent haloperoxidase"/>
    <property type="match status" value="1"/>
</dbReference>
<reference evidence="3" key="1">
    <citation type="submission" date="2021-08" db="EMBL/GenBank/DDBJ databases">
        <title>WGS assembly of Ceratopteris richardii.</title>
        <authorList>
            <person name="Marchant D.B."/>
            <person name="Chen G."/>
            <person name="Jenkins J."/>
            <person name="Shu S."/>
            <person name="Leebens-Mack J."/>
            <person name="Grimwood J."/>
            <person name="Schmutz J."/>
            <person name="Soltis P."/>
            <person name="Soltis D."/>
            <person name="Chen Z.-H."/>
        </authorList>
    </citation>
    <scope>NUCLEOTIDE SEQUENCE</scope>
    <source>
        <strain evidence="3">Whitten #5841</strain>
        <tissue evidence="3">Leaf</tissue>
    </source>
</reference>
<proteinExistence type="predicted"/>
<dbReference type="OMA" id="WVENSTS"/>
<evidence type="ECO:0000313" key="3">
    <source>
        <dbReference type="EMBL" id="KAH7447973.1"/>
    </source>
</evidence>
<evidence type="ECO:0000259" key="2">
    <source>
        <dbReference type="SMART" id="SM00014"/>
    </source>
</evidence>
<dbReference type="Pfam" id="PF01569">
    <property type="entry name" value="PAP2"/>
    <property type="match status" value="1"/>
</dbReference>
<dbReference type="PANTHER" id="PTHR14969">
    <property type="entry name" value="SPHINGOSINE-1-PHOSPHATE PHOSPHOHYDROLASE"/>
    <property type="match status" value="1"/>
</dbReference>
<evidence type="ECO:0000256" key="1">
    <source>
        <dbReference type="SAM" id="Phobius"/>
    </source>
</evidence>
<sequence length="279" mass="31492">MQAGPCKELVQKDQFNQLNIPSVTMSSSDVDATKQIPDDSIIRDGPSEISPFFPKVIHEWDRRISLQIYEWGSAIPRAVPQVLEYTGDGLFWIPATGAMCWAPAFTLQVFVKSLLIGLLFDLILLGGLKSIFRRPRPVYNKGMFLVLSVDHYSFPSGHSSRVFLIFVFVLSYASEWKEATFTVAGLLSEDLKDGIEYWETLSYYMMPFIFACWAAATAGSRILLGRHFLLDVVAGSLVGILEACFVIRYLLGIQVFLDYQQQQVFEYARNLVAILNLGY</sequence>
<feature type="transmembrane region" description="Helical" evidence="1">
    <location>
        <begin position="228"/>
        <end position="251"/>
    </location>
</feature>
<dbReference type="InterPro" id="IPR036938">
    <property type="entry name" value="PAP2/HPO_sf"/>
</dbReference>
<keyword evidence="4" id="KW-1185">Reference proteome</keyword>
<dbReference type="PANTHER" id="PTHR14969:SF13">
    <property type="entry name" value="AT30094P"/>
    <property type="match status" value="1"/>
</dbReference>
<dbReference type="GO" id="GO:0042392">
    <property type="term" value="F:sphingosine-1-phosphate phosphatase activity"/>
    <property type="evidence" value="ECO:0007669"/>
    <property type="project" value="TreeGrafter"/>
</dbReference>
<keyword evidence="1" id="KW-1133">Transmembrane helix</keyword>
<feature type="transmembrane region" description="Helical" evidence="1">
    <location>
        <begin position="114"/>
        <end position="132"/>
    </location>
</feature>
<feature type="transmembrane region" description="Helical" evidence="1">
    <location>
        <begin position="201"/>
        <end position="222"/>
    </location>
</feature>
<accession>A0A8T2VR94</accession>
<comment type="caution">
    <text evidence="3">The sequence shown here is derived from an EMBL/GenBank/DDBJ whole genome shotgun (WGS) entry which is preliminary data.</text>
</comment>